<evidence type="ECO:0000313" key="2">
    <source>
        <dbReference type="EMBL" id="OUI78726.1"/>
    </source>
</evidence>
<evidence type="ECO:0000259" key="1">
    <source>
        <dbReference type="Pfam" id="PF04028"/>
    </source>
</evidence>
<dbReference type="Pfam" id="PF04028">
    <property type="entry name" value="DUF374"/>
    <property type="match status" value="1"/>
</dbReference>
<keyword evidence="3" id="KW-1185">Reference proteome</keyword>
<sequence>MISRFLKKNFIQNTLVGVLRAYLKLALKTTRWQFDIDAEAYPLLTCKDGEPALVVLWHEYLTLGPRLWWWGLSENPNLKFYVLISRNREGRLISKLINPWRIWTVQGSSNKNGQDKGGAAAFRELLNHTKAGHVIAITPDGPRGPRHQCHEGVLKLALLSKRKIVPMGAYCRSVRLNTWDKLLIPLPFGKGKILCGKPIMVTRDNYDTVATEITSVLNDITSKAQK</sequence>
<dbReference type="AlphaFoldDB" id="A0A251ZVM8"/>
<dbReference type="RefSeq" id="WP_086632154.1">
    <property type="nucleotide sequence ID" value="NZ_JOPB01000005.1"/>
</dbReference>
<protein>
    <recommendedName>
        <fullName evidence="1">DUF374 domain-containing protein</fullName>
    </recommendedName>
</protein>
<dbReference type="InterPro" id="IPR007172">
    <property type="entry name" value="DUF374"/>
</dbReference>
<accession>A0A251ZVM8</accession>
<gene>
    <name evidence="2" type="ORF">HK18_07545</name>
</gene>
<proteinExistence type="predicted"/>
<comment type="caution">
    <text evidence="2">The sequence shown here is derived from an EMBL/GenBank/DDBJ whole genome shotgun (WGS) entry which is preliminary data.</text>
</comment>
<reference evidence="3" key="1">
    <citation type="submission" date="2014-06" db="EMBL/GenBank/DDBJ databases">
        <authorList>
            <person name="Winans N.J."/>
            <person name="Newell P.D."/>
            <person name="Douglas A.E."/>
        </authorList>
    </citation>
    <scope>NUCLEOTIDE SEQUENCE [LARGE SCALE GENOMIC DNA]</scope>
    <source>
        <strain evidence="3">DmL_052</strain>
    </source>
</reference>
<name>A0A251ZVM8_9PROT</name>
<feature type="domain" description="DUF374" evidence="1">
    <location>
        <begin position="76"/>
        <end position="146"/>
    </location>
</feature>
<organism evidence="2 3">
    <name type="scientific">Commensalibacter intestini</name>
    <dbReference type="NCBI Taxonomy" id="479936"/>
    <lineage>
        <taxon>Bacteria</taxon>
        <taxon>Pseudomonadati</taxon>
        <taxon>Pseudomonadota</taxon>
        <taxon>Alphaproteobacteria</taxon>
        <taxon>Acetobacterales</taxon>
        <taxon>Acetobacteraceae</taxon>
    </lineage>
</organism>
<dbReference type="CDD" id="cd07983">
    <property type="entry name" value="LPLAT_DUF374-like"/>
    <property type="match status" value="1"/>
</dbReference>
<dbReference type="Proteomes" id="UP000194946">
    <property type="component" value="Unassembled WGS sequence"/>
</dbReference>
<dbReference type="EMBL" id="JOPB01000005">
    <property type="protein sequence ID" value="OUI78726.1"/>
    <property type="molecule type" value="Genomic_DNA"/>
</dbReference>
<evidence type="ECO:0000313" key="3">
    <source>
        <dbReference type="Proteomes" id="UP000194946"/>
    </source>
</evidence>